<proteinExistence type="predicted"/>
<accession>A0AA40EFP7</accession>
<keyword evidence="2" id="KW-1185">Reference proteome</keyword>
<dbReference type="AlphaFoldDB" id="A0AA40EFP7"/>
<gene>
    <name evidence="1" type="ORF">B0T26DRAFT_745553</name>
</gene>
<name>A0AA40EFP7_9PEZI</name>
<comment type="caution">
    <text evidence="1">The sequence shown here is derived from an EMBL/GenBank/DDBJ whole genome shotgun (WGS) entry which is preliminary data.</text>
</comment>
<sequence>MAETPQTADSRPILGPLTTTFTPPAPCLVPVGQCTTCTVAWNGQECAPSSGTFAQDAETCWPATTNGVPKVTLPFAGWGFYSPGLVCPVGYTSACTAIAGVKSD</sequence>
<dbReference type="EMBL" id="JAUIRO010000001">
    <property type="protein sequence ID" value="KAK0733518.1"/>
    <property type="molecule type" value="Genomic_DNA"/>
</dbReference>
<dbReference type="GeneID" id="85327845"/>
<evidence type="ECO:0000313" key="1">
    <source>
        <dbReference type="EMBL" id="KAK0733518.1"/>
    </source>
</evidence>
<dbReference type="RefSeq" id="XP_060302395.1">
    <property type="nucleotide sequence ID" value="XM_060444575.1"/>
</dbReference>
<organism evidence="1 2">
    <name type="scientific">Lasiosphaeria miniovina</name>
    <dbReference type="NCBI Taxonomy" id="1954250"/>
    <lineage>
        <taxon>Eukaryota</taxon>
        <taxon>Fungi</taxon>
        <taxon>Dikarya</taxon>
        <taxon>Ascomycota</taxon>
        <taxon>Pezizomycotina</taxon>
        <taxon>Sordariomycetes</taxon>
        <taxon>Sordariomycetidae</taxon>
        <taxon>Sordariales</taxon>
        <taxon>Lasiosphaeriaceae</taxon>
        <taxon>Lasiosphaeria</taxon>
    </lineage>
</organism>
<dbReference type="Proteomes" id="UP001172101">
    <property type="component" value="Unassembled WGS sequence"/>
</dbReference>
<evidence type="ECO:0000313" key="2">
    <source>
        <dbReference type="Proteomes" id="UP001172101"/>
    </source>
</evidence>
<protein>
    <submittedName>
        <fullName evidence="1">Uncharacterized protein</fullName>
    </submittedName>
</protein>
<reference evidence="1" key="1">
    <citation type="submission" date="2023-06" db="EMBL/GenBank/DDBJ databases">
        <title>Genome-scale phylogeny and comparative genomics of the fungal order Sordariales.</title>
        <authorList>
            <consortium name="Lawrence Berkeley National Laboratory"/>
            <person name="Hensen N."/>
            <person name="Bonometti L."/>
            <person name="Westerberg I."/>
            <person name="Brannstrom I.O."/>
            <person name="Guillou S."/>
            <person name="Cros-Aarteil S."/>
            <person name="Calhoun S."/>
            <person name="Haridas S."/>
            <person name="Kuo A."/>
            <person name="Mondo S."/>
            <person name="Pangilinan J."/>
            <person name="Riley R."/>
            <person name="LaButti K."/>
            <person name="Andreopoulos B."/>
            <person name="Lipzen A."/>
            <person name="Chen C."/>
            <person name="Yanf M."/>
            <person name="Daum C."/>
            <person name="Ng V."/>
            <person name="Clum A."/>
            <person name="Steindorff A."/>
            <person name="Ohm R."/>
            <person name="Martin F."/>
            <person name="Silar P."/>
            <person name="Natvig D."/>
            <person name="Lalanne C."/>
            <person name="Gautier V."/>
            <person name="Ament-velasquez S.L."/>
            <person name="Kruys A."/>
            <person name="Hutchinson M.I."/>
            <person name="Powell A.J."/>
            <person name="Barry K."/>
            <person name="Miller A.N."/>
            <person name="Grigoriev I.V."/>
            <person name="Debuchy R."/>
            <person name="Gladieux P."/>
            <person name="Thoren M.H."/>
            <person name="Johannesson H."/>
        </authorList>
    </citation>
    <scope>NUCLEOTIDE SEQUENCE</scope>
    <source>
        <strain evidence="1">SMH2392-1A</strain>
    </source>
</reference>